<evidence type="ECO:0000313" key="2">
    <source>
        <dbReference type="EMBL" id="AUX10602.1"/>
    </source>
</evidence>
<organism evidence="2 3">
    <name type="scientific">Halalkaliarchaeum desulfuricum</name>
    <dbReference type="NCBI Taxonomy" id="2055893"/>
    <lineage>
        <taxon>Archaea</taxon>
        <taxon>Methanobacteriati</taxon>
        <taxon>Methanobacteriota</taxon>
        <taxon>Stenosarchaea group</taxon>
        <taxon>Halobacteria</taxon>
        <taxon>Halobacteriales</taxon>
        <taxon>Haloferacaceae</taxon>
        <taxon>Halalkaliarchaeum</taxon>
    </lineage>
</organism>
<proteinExistence type="predicted"/>
<dbReference type="InterPro" id="IPR002577">
    <property type="entry name" value="HTH_HxlR"/>
</dbReference>
<gene>
    <name evidence="2" type="ORF">AArcSl_2991</name>
</gene>
<reference evidence="3" key="1">
    <citation type="submission" date="2017-11" db="EMBL/GenBank/DDBJ databases">
        <title>Phenotypic and genomic properties of facultatively anaerobic sulfur-reducing natronoarchaea from hypersaline soda lakes.</title>
        <authorList>
            <person name="Sorokin D.Y."/>
            <person name="Kublanov I.V."/>
            <person name="Roman P."/>
            <person name="Sinninghe Damste J.S."/>
            <person name="Golyshin P.N."/>
            <person name="Rojo D."/>
            <person name="Ciordia S."/>
            <person name="Mena M.D.C."/>
            <person name="Ferrer M."/>
            <person name="Messina E."/>
            <person name="Smedile F."/>
            <person name="La Spada G."/>
            <person name="La Cono V."/>
            <person name="Yakimov M.M."/>
        </authorList>
    </citation>
    <scope>NUCLEOTIDE SEQUENCE [LARGE SCALE GENOMIC DNA]</scope>
    <source>
        <strain evidence="3">AArc-Sl</strain>
    </source>
</reference>
<protein>
    <submittedName>
        <fullName evidence="2">MarR family transcriptional regulator</fullName>
    </submittedName>
</protein>
<dbReference type="EMBL" id="CP025066">
    <property type="protein sequence ID" value="AUX10602.1"/>
    <property type="molecule type" value="Genomic_DNA"/>
</dbReference>
<dbReference type="Proteomes" id="UP000263012">
    <property type="component" value="Chromosome"/>
</dbReference>
<dbReference type="KEGG" id="hdf:AArcSl_2991"/>
<accession>A0A343TND0</accession>
<dbReference type="AlphaFoldDB" id="A0A343TND0"/>
<dbReference type="Pfam" id="PF01638">
    <property type="entry name" value="HxlR"/>
    <property type="match status" value="1"/>
</dbReference>
<dbReference type="Gene3D" id="1.10.10.10">
    <property type="entry name" value="Winged helix-like DNA-binding domain superfamily/Winged helix DNA-binding domain"/>
    <property type="match status" value="1"/>
</dbReference>
<dbReference type="SUPFAM" id="SSF46785">
    <property type="entry name" value="Winged helix' DNA-binding domain"/>
    <property type="match status" value="1"/>
</dbReference>
<dbReference type="InterPro" id="IPR036390">
    <property type="entry name" value="WH_DNA-bd_sf"/>
</dbReference>
<dbReference type="PROSITE" id="PS51118">
    <property type="entry name" value="HTH_HXLR"/>
    <property type="match status" value="1"/>
</dbReference>
<feature type="domain" description="HTH hxlR-type" evidence="1">
    <location>
        <begin position="1"/>
        <end position="49"/>
    </location>
</feature>
<name>A0A343TND0_9EURY</name>
<evidence type="ECO:0000313" key="3">
    <source>
        <dbReference type="Proteomes" id="UP000263012"/>
    </source>
</evidence>
<dbReference type="InterPro" id="IPR036388">
    <property type="entry name" value="WH-like_DNA-bd_sf"/>
</dbReference>
<sequence length="51" mass="5846">MTDAGLLSRTAYDEVPPRVEYEPTEKARALFPAFGHLHVWAHEYELATETE</sequence>
<keyword evidence="3" id="KW-1185">Reference proteome</keyword>
<evidence type="ECO:0000259" key="1">
    <source>
        <dbReference type="PROSITE" id="PS51118"/>
    </source>
</evidence>